<sequence>MMQPQQEQQQQHPVHYVSVGRRSNFLLGLKDILTLRVTAKWLRNPFRAAQLRQWLTHSLSQQAGLRRVVNGQPLSLLVFDDQHMDEAALLTAVCVTEAGGSDEMGKVIELAAKCGYCHLPVSLTAADILDRYANKTAFLSEPRVLAHLKLVGRHINFGDAKVMLPSSMTFEPRPQVCFQLFEQGDRLRAILDHDDFDMIVDPPIPANHPFHQHRQAHDPPVRCSVEYSTSPMGGYWKAMCAPQDGSLYASASSFVKYFILDHFRQNRQPTQHLAGRHVGHERILALLMQSSHTRVDGCTTSTTSWLRQGSDFVPLRCLVLTDASHPFVAWVHISVPMTRPTTFVSVRAYTTECAVPGGGDAFKVRFPITTRLARVVLGAAVAAMMFDR</sequence>
<proteinExistence type="predicted"/>
<protein>
    <submittedName>
        <fullName evidence="1">Uncharacterized protein</fullName>
    </submittedName>
</protein>
<dbReference type="Proteomes" id="UP000041254">
    <property type="component" value="Unassembled WGS sequence"/>
</dbReference>
<accession>A0A0G4EPQ3</accession>
<keyword evidence="2" id="KW-1185">Reference proteome</keyword>
<evidence type="ECO:0000313" key="1">
    <source>
        <dbReference type="EMBL" id="CEL99808.1"/>
    </source>
</evidence>
<evidence type="ECO:0000313" key="2">
    <source>
        <dbReference type="Proteomes" id="UP000041254"/>
    </source>
</evidence>
<gene>
    <name evidence="1" type="ORF">Vbra_12675</name>
</gene>
<dbReference type="EMBL" id="CDMY01000289">
    <property type="protein sequence ID" value="CEL99808.1"/>
    <property type="molecule type" value="Genomic_DNA"/>
</dbReference>
<organism evidence="1 2">
    <name type="scientific">Vitrella brassicaformis (strain CCMP3155)</name>
    <dbReference type="NCBI Taxonomy" id="1169540"/>
    <lineage>
        <taxon>Eukaryota</taxon>
        <taxon>Sar</taxon>
        <taxon>Alveolata</taxon>
        <taxon>Colpodellida</taxon>
        <taxon>Vitrellaceae</taxon>
        <taxon>Vitrella</taxon>
    </lineage>
</organism>
<reference evidence="1 2" key="1">
    <citation type="submission" date="2014-11" db="EMBL/GenBank/DDBJ databases">
        <authorList>
            <person name="Zhu J."/>
            <person name="Qi W."/>
            <person name="Song R."/>
        </authorList>
    </citation>
    <scope>NUCLEOTIDE SEQUENCE [LARGE SCALE GENOMIC DNA]</scope>
</reference>
<dbReference type="AlphaFoldDB" id="A0A0G4EPQ3"/>
<name>A0A0G4EPQ3_VITBC</name>
<dbReference type="InParanoid" id="A0A0G4EPQ3"/>
<dbReference type="VEuPathDB" id="CryptoDB:Vbra_12675"/>
<dbReference type="PhylomeDB" id="A0A0G4EPQ3"/>